<feature type="region of interest" description="Disordered" evidence="1">
    <location>
        <begin position="1"/>
        <end position="96"/>
    </location>
</feature>
<keyword evidence="3" id="KW-1185">Reference proteome</keyword>
<sequence length="330" mass="35503">MITAAGAGASFIAVPPKRLKPKTTRSPRNTPVSRPSTQQQPRIRSPSSPTPHPQEATPPTQGSVPSFQSFLFSGSRNPGPSSSEPVAPLPHHHLPVYEESDRSRSFIDEDFFGLHPLSQTGDAEPPSPKSFYSAETTSTNSTTKAGCRLSGDGSIFTAQLSQAPPRKTARKLQRPRPSSPPSQSNPSFGTPGSSPTGLGIDTFANYTSGHLSGNSSAPATQHGEHFPPVKDCENMSPSNSIRDVCIAVVGAYGVGKSTFIQKAYDLKSPSSKDVVSSKFMVVDRPPCNVKLAEIDWAKIDFESQPLVWPRVGFLIRFSANCIYELIRKIT</sequence>
<reference evidence="2 3" key="1">
    <citation type="submission" date="2024-02" db="EMBL/GenBank/DDBJ databases">
        <title>Discinaceae phylogenomics.</title>
        <authorList>
            <person name="Dirks A.C."/>
            <person name="James T.Y."/>
        </authorList>
    </citation>
    <scope>NUCLEOTIDE SEQUENCE [LARGE SCALE GENOMIC DNA]</scope>
    <source>
        <strain evidence="2 3">ACD0624</strain>
    </source>
</reference>
<comment type="caution">
    <text evidence="2">The sequence shown here is derived from an EMBL/GenBank/DDBJ whole genome shotgun (WGS) entry which is preliminary data.</text>
</comment>
<accession>A0ABR3GWZ8</accession>
<evidence type="ECO:0000313" key="2">
    <source>
        <dbReference type="EMBL" id="KAL0640490.1"/>
    </source>
</evidence>
<dbReference type="EMBL" id="JBBBZM010000003">
    <property type="protein sequence ID" value="KAL0640490.1"/>
    <property type="molecule type" value="Genomic_DNA"/>
</dbReference>
<feature type="compositionally biased region" description="Polar residues" evidence="1">
    <location>
        <begin position="204"/>
        <end position="219"/>
    </location>
</feature>
<evidence type="ECO:0000313" key="3">
    <source>
        <dbReference type="Proteomes" id="UP001447188"/>
    </source>
</evidence>
<feature type="compositionally biased region" description="Basic and acidic residues" evidence="1">
    <location>
        <begin position="222"/>
        <end position="233"/>
    </location>
</feature>
<protein>
    <submittedName>
        <fullName evidence="2">Uncharacterized protein</fullName>
    </submittedName>
</protein>
<feature type="compositionally biased region" description="Polar residues" evidence="1">
    <location>
        <begin position="133"/>
        <end position="144"/>
    </location>
</feature>
<feature type="region of interest" description="Disordered" evidence="1">
    <location>
        <begin position="114"/>
        <end position="233"/>
    </location>
</feature>
<feature type="compositionally biased region" description="Polar residues" evidence="1">
    <location>
        <begin position="57"/>
        <end position="84"/>
    </location>
</feature>
<proteinExistence type="predicted"/>
<dbReference type="Proteomes" id="UP001447188">
    <property type="component" value="Unassembled WGS sequence"/>
</dbReference>
<feature type="compositionally biased region" description="Polar residues" evidence="1">
    <location>
        <begin position="26"/>
        <end position="47"/>
    </location>
</feature>
<organism evidence="2 3">
    <name type="scientific">Discina gigas</name>
    <dbReference type="NCBI Taxonomy" id="1032678"/>
    <lineage>
        <taxon>Eukaryota</taxon>
        <taxon>Fungi</taxon>
        <taxon>Dikarya</taxon>
        <taxon>Ascomycota</taxon>
        <taxon>Pezizomycotina</taxon>
        <taxon>Pezizomycetes</taxon>
        <taxon>Pezizales</taxon>
        <taxon>Discinaceae</taxon>
        <taxon>Discina</taxon>
    </lineage>
</organism>
<name>A0ABR3GWZ8_9PEZI</name>
<evidence type="ECO:0000256" key="1">
    <source>
        <dbReference type="SAM" id="MobiDB-lite"/>
    </source>
</evidence>
<gene>
    <name evidence="2" type="ORF">Q9L58_000461</name>
</gene>